<dbReference type="RefSeq" id="WP_019035607.1">
    <property type="nucleotide sequence ID" value="NZ_JRNU01000009.1"/>
</dbReference>
<proteinExistence type="predicted"/>
<accession>A0A096CCL5</accession>
<keyword evidence="2" id="KW-1185">Reference proteome</keyword>
<protein>
    <submittedName>
        <fullName evidence="1">Uncharacterized protein</fullName>
    </submittedName>
</protein>
<dbReference type="EMBL" id="JRNU01000009">
    <property type="protein sequence ID" value="KGF52657.1"/>
    <property type="molecule type" value="Genomic_DNA"/>
</dbReference>
<gene>
    <name evidence="1" type="ORF">HMPREF9302_02715</name>
</gene>
<reference evidence="1 2" key="1">
    <citation type="submission" date="2014-07" db="EMBL/GenBank/DDBJ databases">
        <authorList>
            <person name="McCorrison J."/>
            <person name="Sanka R."/>
            <person name="Torralba M."/>
            <person name="Gillis M."/>
            <person name="Haft D.H."/>
            <person name="Methe B."/>
            <person name="Sutton G."/>
            <person name="Nelson K.E."/>
        </authorList>
    </citation>
    <scope>NUCLEOTIDE SEQUENCE [LARGE SCALE GENOMIC DNA]</scope>
    <source>
        <strain evidence="1 2">DNF00058</strain>
    </source>
</reference>
<dbReference type="AlphaFoldDB" id="A0A096CCL5"/>
<organism evidence="1 2">
    <name type="scientific">Prevotella amnii DNF00058</name>
    <dbReference type="NCBI Taxonomy" id="1401066"/>
    <lineage>
        <taxon>Bacteria</taxon>
        <taxon>Pseudomonadati</taxon>
        <taxon>Bacteroidota</taxon>
        <taxon>Bacteroidia</taxon>
        <taxon>Bacteroidales</taxon>
        <taxon>Prevotellaceae</taxon>
        <taxon>Prevotella</taxon>
    </lineage>
</organism>
<dbReference type="Proteomes" id="UP000029614">
    <property type="component" value="Unassembled WGS sequence"/>
</dbReference>
<sequence length="118" mass="13454">MNKYITAFLVVLTATGVETQTYQAILKATLGDAAIENLYTYQDFKDLEDNITNIIKLLYEEHKDNKTQPIQEKYFICQVDTTIIGKITDCCLLNINNNKANLPYKTITNPIFIRGPNC</sequence>
<name>A0A096CCL5_9BACT</name>
<evidence type="ECO:0000313" key="1">
    <source>
        <dbReference type="EMBL" id="KGF52657.1"/>
    </source>
</evidence>
<comment type="caution">
    <text evidence="1">The sequence shown here is derived from an EMBL/GenBank/DDBJ whole genome shotgun (WGS) entry which is preliminary data.</text>
</comment>
<evidence type="ECO:0000313" key="2">
    <source>
        <dbReference type="Proteomes" id="UP000029614"/>
    </source>
</evidence>